<dbReference type="InterPro" id="IPR058922">
    <property type="entry name" value="WHD_DRP"/>
</dbReference>
<evidence type="ECO:0000259" key="9">
    <source>
        <dbReference type="Pfam" id="PF23247"/>
    </source>
</evidence>
<comment type="similarity">
    <text evidence="1">Belongs to the disease resistance NB-LRR family.</text>
</comment>
<keyword evidence="12" id="KW-1185">Reference proteome</keyword>
<dbReference type="InterPro" id="IPR042197">
    <property type="entry name" value="Apaf_helical"/>
</dbReference>
<evidence type="ECO:0000256" key="4">
    <source>
        <dbReference type="ARBA" id="ARBA00022741"/>
    </source>
</evidence>
<dbReference type="SMART" id="SM00369">
    <property type="entry name" value="LRR_TYP"/>
    <property type="match status" value="2"/>
</dbReference>
<evidence type="ECO:0000313" key="12">
    <source>
        <dbReference type="Proteomes" id="UP001168098"/>
    </source>
</evidence>
<dbReference type="InterPro" id="IPR003591">
    <property type="entry name" value="Leu-rich_rpt_typical-subtyp"/>
</dbReference>
<dbReference type="AlphaFoldDB" id="A0AA39D512"/>
<keyword evidence="5" id="KW-0611">Plant defense</keyword>
<dbReference type="Pfam" id="PF00931">
    <property type="entry name" value="NB-ARC"/>
    <property type="match status" value="1"/>
</dbReference>
<dbReference type="PROSITE" id="PS51450">
    <property type="entry name" value="LRR"/>
    <property type="match status" value="1"/>
</dbReference>
<dbReference type="Gene3D" id="3.80.10.10">
    <property type="entry name" value="Ribonuclease Inhibitor"/>
    <property type="match status" value="2"/>
</dbReference>
<feature type="domain" description="NB-ARC" evidence="8">
    <location>
        <begin position="145"/>
        <end position="305"/>
    </location>
</feature>
<dbReference type="PANTHER" id="PTHR33463">
    <property type="entry name" value="NB-ARC DOMAIN-CONTAINING PROTEIN-RELATED"/>
    <property type="match status" value="1"/>
</dbReference>
<proteinExistence type="inferred from homology"/>
<evidence type="ECO:0000256" key="6">
    <source>
        <dbReference type="ARBA" id="ARBA00022840"/>
    </source>
</evidence>
<dbReference type="InterPro" id="IPR032675">
    <property type="entry name" value="LRR_dom_sf"/>
</dbReference>
<evidence type="ECO:0000256" key="7">
    <source>
        <dbReference type="SAM" id="Coils"/>
    </source>
</evidence>
<comment type="caution">
    <text evidence="11">The sequence shown here is derived from an EMBL/GenBank/DDBJ whole genome shotgun (WGS) entry which is preliminary data.</text>
</comment>
<organism evidence="11 12">
    <name type="scientific">Vitis rotundifolia</name>
    <name type="common">Muscadine grape</name>
    <dbReference type="NCBI Taxonomy" id="103349"/>
    <lineage>
        <taxon>Eukaryota</taxon>
        <taxon>Viridiplantae</taxon>
        <taxon>Streptophyta</taxon>
        <taxon>Embryophyta</taxon>
        <taxon>Tracheophyta</taxon>
        <taxon>Spermatophyta</taxon>
        <taxon>Magnoliopsida</taxon>
        <taxon>eudicotyledons</taxon>
        <taxon>Gunneridae</taxon>
        <taxon>Pentapetalae</taxon>
        <taxon>rosids</taxon>
        <taxon>Vitales</taxon>
        <taxon>Vitaceae</taxon>
        <taxon>Viteae</taxon>
        <taxon>Vitis</taxon>
    </lineage>
</organism>
<dbReference type="InterPro" id="IPR057135">
    <property type="entry name" value="At4g27190-like_LRR"/>
</dbReference>
<dbReference type="Gene3D" id="1.10.8.430">
    <property type="entry name" value="Helical domain of apoptotic protease-activating factors"/>
    <property type="match status" value="1"/>
</dbReference>
<evidence type="ECO:0008006" key="13">
    <source>
        <dbReference type="Google" id="ProtNLM"/>
    </source>
</evidence>
<evidence type="ECO:0000256" key="2">
    <source>
        <dbReference type="ARBA" id="ARBA00022614"/>
    </source>
</evidence>
<dbReference type="InterPro" id="IPR027417">
    <property type="entry name" value="P-loop_NTPase"/>
</dbReference>
<dbReference type="InterPro" id="IPR002182">
    <property type="entry name" value="NB-ARC"/>
</dbReference>
<dbReference type="FunFam" id="1.10.10.10:FF:000322">
    <property type="entry name" value="Probable disease resistance protein At1g63360"/>
    <property type="match status" value="1"/>
</dbReference>
<keyword evidence="7" id="KW-0175">Coiled coil</keyword>
<dbReference type="GO" id="GO:0043531">
    <property type="term" value="F:ADP binding"/>
    <property type="evidence" value="ECO:0007669"/>
    <property type="project" value="InterPro"/>
</dbReference>
<dbReference type="InterPro" id="IPR036388">
    <property type="entry name" value="WH-like_DNA-bd_sf"/>
</dbReference>
<evidence type="ECO:0000256" key="1">
    <source>
        <dbReference type="ARBA" id="ARBA00008894"/>
    </source>
</evidence>
<dbReference type="InterPro" id="IPR050905">
    <property type="entry name" value="Plant_NBS-LRR"/>
</dbReference>
<keyword evidence="3" id="KW-0677">Repeat</keyword>
<dbReference type="EMBL" id="JARBHA010000019">
    <property type="protein sequence ID" value="KAJ9671381.1"/>
    <property type="molecule type" value="Genomic_DNA"/>
</dbReference>
<gene>
    <name evidence="11" type="ORF">PVL29_025194</name>
</gene>
<keyword evidence="4" id="KW-0547">Nucleotide-binding</keyword>
<dbReference type="SUPFAM" id="SSF52540">
    <property type="entry name" value="P-loop containing nucleoside triphosphate hydrolases"/>
    <property type="match status" value="1"/>
</dbReference>
<evidence type="ECO:0000256" key="3">
    <source>
        <dbReference type="ARBA" id="ARBA00022737"/>
    </source>
</evidence>
<name>A0AA39D512_VITRO</name>
<dbReference type="PANTHER" id="PTHR33463:SF187">
    <property type="entry name" value="AND NB-ARC DOMAIN DISEASE RESISTANCE PROTEIN, PUTATIVE-RELATED"/>
    <property type="match status" value="1"/>
</dbReference>
<evidence type="ECO:0000256" key="5">
    <source>
        <dbReference type="ARBA" id="ARBA00022821"/>
    </source>
</evidence>
<evidence type="ECO:0000259" key="8">
    <source>
        <dbReference type="Pfam" id="PF00931"/>
    </source>
</evidence>
<dbReference type="InterPro" id="IPR001611">
    <property type="entry name" value="Leu-rich_rpt"/>
</dbReference>
<protein>
    <recommendedName>
        <fullName evidence="13">Disease resistance protein</fullName>
    </recommendedName>
</protein>
<feature type="coiled-coil region" evidence="7">
    <location>
        <begin position="21"/>
        <end position="84"/>
    </location>
</feature>
<evidence type="ECO:0000313" key="11">
    <source>
        <dbReference type="EMBL" id="KAJ9671381.1"/>
    </source>
</evidence>
<dbReference type="Pfam" id="PF23559">
    <property type="entry name" value="WHD_DRP"/>
    <property type="match status" value="1"/>
</dbReference>
<dbReference type="GO" id="GO:0005524">
    <property type="term" value="F:ATP binding"/>
    <property type="evidence" value="ECO:0007669"/>
    <property type="project" value="UniProtKB-KW"/>
</dbReference>
<dbReference type="Gene3D" id="3.40.50.300">
    <property type="entry name" value="P-loop containing nucleotide triphosphate hydrolases"/>
    <property type="match status" value="1"/>
</dbReference>
<dbReference type="SUPFAM" id="SSF52058">
    <property type="entry name" value="L domain-like"/>
    <property type="match status" value="1"/>
</dbReference>
<dbReference type="Pfam" id="PF23247">
    <property type="entry name" value="LRR_RPS2"/>
    <property type="match status" value="1"/>
</dbReference>
<dbReference type="Proteomes" id="UP001168098">
    <property type="component" value="Unassembled WGS sequence"/>
</dbReference>
<keyword evidence="6" id="KW-0067">ATP-binding</keyword>
<evidence type="ECO:0000259" key="10">
    <source>
        <dbReference type="Pfam" id="PF23559"/>
    </source>
</evidence>
<feature type="domain" description="Disease resistance protein winged helix" evidence="10">
    <location>
        <begin position="397"/>
        <end position="464"/>
    </location>
</feature>
<keyword evidence="2" id="KW-0433">Leucine-rich repeat</keyword>
<sequence length="1018" mass="117964">MEYVGLLKDMWSSISNYFNYHKILNENRTTLREKMKRLEYREQDINTELENAQYNRRKKTKKEVENWLMEVQLVKDSIQQIEQEARERRYFSRFSFLRQFEANMKKVDEMFELGNFPNGILIDVHQDEGNALLTAQLIGETTAKRNLENIWTCLEKCEIQSIGVWGMGGIGKTTVVTHIHNRLLENRDTFGHVYWVTVSKDSSIRMLQDAIAGKINLHFSKEEDEKIRAALLSEALQKKKKFVLILDDVWEVYAPQEVGIPIGVDGGKLIITTRSRNVCLRMRCKEIIKMEPLSEEEAWELFNKTLERYNALSKKEAEIAEDIIKKCGRLPLAIVTTARSMSVVYSIAGWRNALNELREHVKGHTIDMENDVFKILEFSYNRLNDEKLQECLLYCALFPEDFMISRVSLIRYWIAEGLVEEMGSWQAERDRGHAILDKLENVCLLERCHNGKYVKMHDVIRDMAINLTTKNSRFMVKIVRNLEDLSSEIERSNNVERVSLTQSGGLSSLMFVPNWPKLTTLFLQNHRLSNPFINGLDEGLPNSFFVHMLGLRVLDLSRTNIAFLPDSIYDKVKLQALILCDCRKLKQVGSLAKLKELRELNLGDNQMETIPDGIENLVHLKHFYWSSDSFYSNPLSNPFSNPLSNLLSNLVQLQCLRLANQRLPDVGVEELSGLRKLEILHVKFSSLHNFNSYMRTKHCRRLTHYRVGLNGFGFFPGGNFDFCKEVIVQTCKLKAGKDNDHYHLVLPTNVQFFQIINCHLPTSLLDVSQSLKMTTDLKACLISRCERIEYLWSVEDYIASLNSLCLQRLQSLRVLFKLRPTDIIRCSSLKHLYVSDCLNLKHLFTPELVKYHLKNLQTIHVNNCMQMEDLIVVAEEEEKGEKEEEEEEEKAGINEMNNLILCFPNLQSLILEVLLKLKSIWKGTMTCDSLLQLTVLYCPKLRRLPLSVHINDGDGERQASTPPLKQIRGEKEWWDGLEWNTPPHAKSIFEPFTTFEIDGTYPPMISFLTEVKGIVEEV</sequence>
<dbReference type="GO" id="GO:0006952">
    <property type="term" value="P:defense response"/>
    <property type="evidence" value="ECO:0007669"/>
    <property type="project" value="UniProtKB-KW"/>
</dbReference>
<dbReference type="FunFam" id="3.40.50.300:FF:001091">
    <property type="entry name" value="Probable disease resistance protein At1g61300"/>
    <property type="match status" value="1"/>
</dbReference>
<dbReference type="Gene3D" id="1.10.10.10">
    <property type="entry name" value="Winged helix-like DNA-binding domain superfamily/Winged helix DNA-binding domain"/>
    <property type="match status" value="1"/>
</dbReference>
<dbReference type="PRINTS" id="PR00364">
    <property type="entry name" value="DISEASERSIST"/>
</dbReference>
<reference evidence="11 12" key="1">
    <citation type="journal article" date="2023" name="BMC Biotechnol.">
        <title>Vitis rotundifolia cv Carlos genome sequencing.</title>
        <authorList>
            <person name="Huff M."/>
            <person name="Hulse-Kemp A."/>
            <person name="Scheffler B."/>
            <person name="Youngblood R."/>
            <person name="Simpson S."/>
            <person name="Babiker E."/>
            <person name="Staton M."/>
        </authorList>
    </citation>
    <scope>NUCLEOTIDE SEQUENCE [LARGE SCALE GENOMIC DNA]</scope>
    <source>
        <tissue evidence="11">Leaf</tissue>
    </source>
</reference>
<feature type="domain" description="Disease resistance protein At4g27190-like leucine-rich repeats" evidence="9">
    <location>
        <begin position="768"/>
        <end position="864"/>
    </location>
</feature>
<accession>A0AA39D512</accession>